<evidence type="ECO:0000256" key="1">
    <source>
        <dbReference type="SAM" id="MobiDB-lite"/>
    </source>
</evidence>
<organism evidence="2 3">
    <name type="scientific">Solanum tuberosum</name>
    <name type="common">Potato</name>
    <dbReference type="NCBI Taxonomy" id="4113"/>
    <lineage>
        <taxon>Eukaryota</taxon>
        <taxon>Viridiplantae</taxon>
        <taxon>Streptophyta</taxon>
        <taxon>Embryophyta</taxon>
        <taxon>Tracheophyta</taxon>
        <taxon>Spermatophyta</taxon>
        <taxon>Magnoliopsida</taxon>
        <taxon>eudicotyledons</taxon>
        <taxon>Gunneridae</taxon>
        <taxon>Pentapetalae</taxon>
        <taxon>asterids</taxon>
        <taxon>lamiids</taxon>
        <taxon>Solanales</taxon>
        <taxon>Solanaceae</taxon>
        <taxon>Solanoideae</taxon>
        <taxon>Solaneae</taxon>
        <taxon>Solanum</taxon>
    </lineage>
</organism>
<dbReference type="HOGENOM" id="CLU_1941807_0_0_1"/>
<dbReference type="AlphaFoldDB" id="M1D879"/>
<accession>M1D879</accession>
<dbReference type="Proteomes" id="UP000011115">
    <property type="component" value="Unassembled WGS sequence"/>
</dbReference>
<reference evidence="3" key="1">
    <citation type="journal article" date="2011" name="Nature">
        <title>Genome sequence and analysis of the tuber crop potato.</title>
        <authorList>
            <consortium name="The Potato Genome Sequencing Consortium"/>
        </authorList>
    </citation>
    <scope>NUCLEOTIDE SEQUENCE [LARGE SCALE GENOMIC DNA]</scope>
    <source>
        <strain evidence="3">cv. DM1-3 516 R44</strain>
    </source>
</reference>
<dbReference type="InParanoid" id="M1D879"/>
<dbReference type="Gramene" id="PGSC0003DMT400084863">
    <property type="protein sequence ID" value="PGSC0003DMT400084863"/>
    <property type="gene ID" value="PGSC0003DMG400034434"/>
</dbReference>
<dbReference type="PaxDb" id="4113-PGSC0003DMT400084863"/>
<protein>
    <submittedName>
        <fullName evidence="2">Uncharacterized protein</fullName>
    </submittedName>
</protein>
<keyword evidence="3" id="KW-1185">Reference proteome</keyword>
<evidence type="ECO:0000313" key="2">
    <source>
        <dbReference type="EnsemblPlants" id="PGSC0003DMT400084863"/>
    </source>
</evidence>
<sequence>MDHVPHYGPFCDSKEFPGSSVKDLTMDSFKKRPRRASRTVKPLTGRGSGRGRAYQEYNITLSFRFLDFRIIVTSGKLRFSYQIIKVIVDLLIIFWSTTDCGSSNGLWVFSMVQQLAKFLVFSSTIATYVS</sequence>
<reference evidence="2" key="2">
    <citation type="submission" date="2015-06" db="UniProtKB">
        <authorList>
            <consortium name="EnsemblPlants"/>
        </authorList>
    </citation>
    <scope>IDENTIFICATION</scope>
    <source>
        <strain evidence="2">DM1-3 516 R44</strain>
    </source>
</reference>
<evidence type="ECO:0000313" key="3">
    <source>
        <dbReference type="Proteomes" id="UP000011115"/>
    </source>
</evidence>
<name>M1D879_SOLTU</name>
<proteinExistence type="predicted"/>
<dbReference type="EnsemblPlants" id="PGSC0003DMT400084863">
    <property type="protein sequence ID" value="PGSC0003DMT400084863"/>
    <property type="gene ID" value="PGSC0003DMG400034434"/>
</dbReference>
<feature type="region of interest" description="Disordered" evidence="1">
    <location>
        <begin position="29"/>
        <end position="49"/>
    </location>
</feature>